<dbReference type="EMBL" id="CP042434">
    <property type="protein sequence ID" value="QEC73931.1"/>
    <property type="molecule type" value="Genomic_DNA"/>
</dbReference>
<name>A0A5B8VS40_9BACT</name>
<dbReference type="RefSeq" id="WP_146787309.1">
    <property type="nucleotide sequence ID" value="NZ_CP042434.1"/>
</dbReference>
<protein>
    <submittedName>
        <fullName evidence="1">Uncharacterized protein</fullName>
    </submittedName>
</protein>
<dbReference type="AlphaFoldDB" id="A0A5B8VS40"/>
<proteinExistence type="predicted"/>
<keyword evidence="2" id="KW-1185">Reference proteome</keyword>
<gene>
    <name evidence="1" type="ORF">FSB73_21950</name>
</gene>
<dbReference type="Proteomes" id="UP000321291">
    <property type="component" value="Chromosome"/>
</dbReference>
<dbReference type="KEGG" id="agi:FSB73_21950"/>
<sequence>MSKQNNTSKYQFNKISQELKKLEFKFRQLKTQMDGLSAFYTTQSCVTRTAYNQLHADLLGLLYQLYHLKPSRLTTKSKRQLQSVIQWYYETTEINLLQQLPLGEEIHQFLHNETLEEYYQDDLGFQKEEAIYHLEYNGISFDKAAIENAATLLELENSYLKAIETHYTTAFMEHAPELIPLYNPGKRSILKKVVDPEIIKRWLQKLERIHQRLFKVIDLNPVILLIIKPDFKWEIIGEELEEQEFYLQEAKKYFDDLDAEQLILLGFDWLNYMQDFIRKLPEVDLSTYIEYMREFRKEVSIVMENIRGQANLDELALDFPTESHSLNTLTILQKIDLLDINITKHILILLTDILQQDSLSASYPPLVEFLAWLDKRAKTNPDFEEEDE</sequence>
<evidence type="ECO:0000313" key="1">
    <source>
        <dbReference type="EMBL" id="QEC73931.1"/>
    </source>
</evidence>
<evidence type="ECO:0000313" key="2">
    <source>
        <dbReference type="Proteomes" id="UP000321291"/>
    </source>
</evidence>
<organism evidence="1 2">
    <name type="scientific">Arachidicoccus ginsenosidivorans</name>
    <dbReference type="NCBI Taxonomy" id="496057"/>
    <lineage>
        <taxon>Bacteria</taxon>
        <taxon>Pseudomonadati</taxon>
        <taxon>Bacteroidota</taxon>
        <taxon>Chitinophagia</taxon>
        <taxon>Chitinophagales</taxon>
        <taxon>Chitinophagaceae</taxon>
        <taxon>Arachidicoccus</taxon>
    </lineage>
</organism>
<reference evidence="1 2" key="1">
    <citation type="journal article" date="2017" name="Int. J. Syst. Evol. Microbiol.">
        <title>Arachidicoccus ginsenosidivorans sp. nov., with ginsenoside-converting activity isolated from ginseng cultivating soil.</title>
        <authorList>
            <person name="Siddiqi M.Z."/>
            <person name="Aslam Z."/>
            <person name="Im W.T."/>
        </authorList>
    </citation>
    <scope>NUCLEOTIDE SEQUENCE [LARGE SCALE GENOMIC DNA]</scope>
    <source>
        <strain evidence="1 2">Gsoil 809</strain>
    </source>
</reference>
<accession>A0A5B8VS40</accession>